<sequence>MSKPQIAVKIICISAQLQALYPCHGIACTVNYAELRLIATPRVAWPHINDKED</sequence>
<dbReference type="EMBL" id="FN543502">
    <property type="protein sequence ID" value="CBG90509.1"/>
    <property type="molecule type" value="Genomic_DNA"/>
</dbReference>
<organism evidence="1 2">
    <name type="scientific">Citrobacter rodentium (strain ICC168)</name>
    <name type="common">Citrobacter freundii biotype 4280</name>
    <dbReference type="NCBI Taxonomy" id="637910"/>
    <lineage>
        <taxon>Bacteria</taxon>
        <taxon>Pseudomonadati</taxon>
        <taxon>Pseudomonadota</taxon>
        <taxon>Gammaproteobacteria</taxon>
        <taxon>Enterobacterales</taxon>
        <taxon>Enterobacteriaceae</taxon>
        <taxon>Citrobacter</taxon>
    </lineage>
</organism>
<dbReference type="Proteomes" id="UP000001889">
    <property type="component" value="Chromosome"/>
</dbReference>
<gene>
    <name evidence="1" type="ordered locus">ROD_38051</name>
</gene>
<dbReference type="KEGG" id="cro:ROD_38051"/>
<name>D2TTK9_CITRI</name>
<keyword evidence="2" id="KW-1185">Reference proteome</keyword>
<evidence type="ECO:0000313" key="2">
    <source>
        <dbReference type="Proteomes" id="UP000001889"/>
    </source>
</evidence>
<protein>
    <submittedName>
        <fullName evidence="1">Uncharacterized protein</fullName>
    </submittedName>
</protein>
<proteinExistence type="predicted"/>
<evidence type="ECO:0000313" key="1">
    <source>
        <dbReference type="EMBL" id="CBG90509.1"/>
    </source>
</evidence>
<dbReference type="HOGENOM" id="CLU_3059965_0_0_6"/>
<reference evidence="1 2" key="1">
    <citation type="journal article" date="2010" name="J. Bacteriol.">
        <title>The Citrobacter rodentium genome sequence reveals convergent evolution with human pathogenic Escherichia coli.</title>
        <authorList>
            <person name="Petty N.K."/>
            <person name="Bulgin R."/>
            <person name="Crepin V.F."/>
            <person name="Cerdeno-Tarraga A.M."/>
            <person name="Schroeder G.N."/>
            <person name="Quail M.A."/>
            <person name="Lennard N."/>
            <person name="Corton C."/>
            <person name="Barron A."/>
            <person name="Clark L."/>
            <person name="Toribio A.L."/>
            <person name="Parkhill J."/>
            <person name="Dougan G."/>
            <person name="Frankel G."/>
            <person name="Thomson N.R."/>
        </authorList>
    </citation>
    <scope>NUCLEOTIDE SEQUENCE [LARGE SCALE GENOMIC DNA]</scope>
    <source>
        <strain evidence="1 2">ICC168</strain>
    </source>
</reference>
<accession>D2TTK9</accession>
<dbReference type="AlphaFoldDB" id="D2TTK9"/>
<dbReference type="STRING" id="637910.ROD_38051"/>